<protein>
    <submittedName>
        <fullName evidence="3">M60 family metallopeptidase</fullName>
    </submittedName>
</protein>
<dbReference type="InterPro" id="IPR042279">
    <property type="entry name" value="Pep_M60_3"/>
</dbReference>
<feature type="chain" id="PRO_5045483377" evidence="1">
    <location>
        <begin position="30"/>
        <end position="835"/>
    </location>
</feature>
<dbReference type="InterPro" id="IPR051244">
    <property type="entry name" value="TCAF"/>
</dbReference>
<evidence type="ECO:0000313" key="3">
    <source>
        <dbReference type="EMBL" id="MCE5169044.1"/>
    </source>
</evidence>
<dbReference type="Gene3D" id="1.10.390.30">
    <property type="entry name" value="Peptidase M60, enhancin-like domain 3"/>
    <property type="match status" value="1"/>
</dbReference>
<feature type="signal peptide" evidence="1">
    <location>
        <begin position="1"/>
        <end position="29"/>
    </location>
</feature>
<dbReference type="Pfam" id="PF13402">
    <property type="entry name" value="Peptidase_M60"/>
    <property type="match status" value="1"/>
</dbReference>
<dbReference type="PANTHER" id="PTHR15730:SF5">
    <property type="entry name" value="SI:CH211-210B2.2-RELATED"/>
    <property type="match status" value="1"/>
</dbReference>
<evidence type="ECO:0000313" key="4">
    <source>
        <dbReference type="Proteomes" id="UP001199916"/>
    </source>
</evidence>
<dbReference type="Gene3D" id="2.60.120.1250">
    <property type="entry name" value="Peptidase M60, enhancin-like domain 1"/>
    <property type="match status" value="1"/>
</dbReference>
<organism evidence="3 4">
    <name type="scientific">Paenibacillus profundus</name>
    <dbReference type="NCBI Taxonomy" id="1173085"/>
    <lineage>
        <taxon>Bacteria</taxon>
        <taxon>Bacillati</taxon>
        <taxon>Bacillota</taxon>
        <taxon>Bacilli</taxon>
        <taxon>Bacillales</taxon>
        <taxon>Paenibacillaceae</taxon>
        <taxon>Paenibacillus</taxon>
    </lineage>
</organism>
<gene>
    <name evidence="3" type="ORF">LQV63_06935</name>
</gene>
<feature type="domain" description="Peptidase M60" evidence="2">
    <location>
        <begin position="435"/>
        <end position="747"/>
    </location>
</feature>
<dbReference type="RefSeq" id="WP_233696134.1">
    <property type="nucleotide sequence ID" value="NZ_JAJNBZ010000003.1"/>
</dbReference>
<evidence type="ECO:0000256" key="1">
    <source>
        <dbReference type="SAM" id="SignalP"/>
    </source>
</evidence>
<dbReference type="InterPro" id="IPR031161">
    <property type="entry name" value="Peptidase_M60_dom"/>
</dbReference>
<dbReference type="PROSITE" id="PS51723">
    <property type="entry name" value="PEPTIDASE_M60"/>
    <property type="match status" value="1"/>
</dbReference>
<sequence length="835" mass="91595">MKTNTKMIMISTICSMALAISLFSTSIFAGPAVAPSSEKSEPSPNPKIVTASFTQRDLNLLSRDTTGIPLNGDSYNGGVAAIGQNAFAVAASPKSTPIMAAARYGQGRVVTVGSESYFKLSEPAQSNSKATIARNILLWATEDLATSYEDALAGKGRIAILTKTDDFKARSDLPVDITLIDSWQAADKSGKPMLDPSKFPVAFIDYKFVSKDEVPALLDYIHKGGRLVVALKGWVLEQFPYVSLGTDQSSASLGTDYPLQQLLNSVGLSLMNNQATTWDGTAPFLNVNQAATYEIGNLMTEAKSVEAGSKTIDEVQIGFPDSNAEQKMAILTSVLSSTLGALTPSSSIYNQVQSDSDQLTHVALPVDPKKKPYSASLLPVVMDRIYQNPSGTKSPFADAFPGKVPAEAPIINDKVVEVDFNYSTYDYLRQGAIPKNWISTGLYAEAGKTITVAVPEGTADLDVQIGAHTDNLSGLPIDKWSRVPLVTTRMTLKPGANTVTSPYGGLVYLIPTKPHSGKKAAVHLSGAVNSPYYVMGTTDKEVWKNSVRNYAAPWAELQSTRVIITVPSELVRNLDNPDEFLKLWDVMLDQYDKLVGVAPNKPEPHRSITLPYRYVGDTQISAGFMHAGYPIMFFNDPSAIDAVTVNGIKTLDGWGWWHETGHEYQQYAWTWGAVGEATVNIYSLFIQDHFSNHSRLLTKKTSDGKTYYDVAFEYLNSNHPNKNFNDDEQNDVWTRLIMFRQLQLAYGWNLYTKLHSSVRDMPQAQLPQNDQARIDLFVVKTSELSGNNLLEFFDRWGLKYSDAAKAKVLNLKLPKPATAIWTLKDSTVPYEGGQD</sequence>
<dbReference type="InterPro" id="IPR035423">
    <property type="entry name" value="M60-like_N"/>
</dbReference>
<dbReference type="Proteomes" id="UP001199916">
    <property type="component" value="Unassembled WGS sequence"/>
</dbReference>
<dbReference type="Pfam" id="PF17291">
    <property type="entry name" value="M60-like_N"/>
    <property type="match status" value="1"/>
</dbReference>
<keyword evidence="1" id="KW-0732">Signal</keyword>
<dbReference type="Gene3D" id="3.40.390.80">
    <property type="entry name" value="Peptidase M60, enhancin-like domain 2"/>
    <property type="match status" value="1"/>
</dbReference>
<dbReference type="EMBL" id="JAJNBZ010000003">
    <property type="protein sequence ID" value="MCE5169044.1"/>
    <property type="molecule type" value="Genomic_DNA"/>
</dbReference>
<reference evidence="3 4" key="1">
    <citation type="submission" date="2021-11" db="EMBL/GenBank/DDBJ databases">
        <title>Draft genome sequence of Paenibacillus profundus YoMME, a new Gram-positive bacteria with exoelectrogenic properties.</title>
        <authorList>
            <person name="Hubenova Y."/>
            <person name="Hubenova E."/>
            <person name="Manasiev Y."/>
            <person name="Peykov S."/>
            <person name="Mitov M."/>
        </authorList>
    </citation>
    <scope>NUCLEOTIDE SEQUENCE [LARGE SCALE GENOMIC DNA]</scope>
    <source>
        <strain evidence="3 4">YoMME</strain>
    </source>
</reference>
<dbReference type="SMART" id="SM01276">
    <property type="entry name" value="M60-like"/>
    <property type="match status" value="1"/>
</dbReference>
<proteinExistence type="predicted"/>
<evidence type="ECO:0000259" key="2">
    <source>
        <dbReference type="PROSITE" id="PS51723"/>
    </source>
</evidence>
<accession>A0ABS8YHP8</accession>
<dbReference type="PANTHER" id="PTHR15730">
    <property type="entry name" value="EXPERIMENTAL AUTOIMMUNE PROSTATITIS ANTIGEN 2-RELATED"/>
    <property type="match status" value="1"/>
</dbReference>
<keyword evidence="4" id="KW-1185">Reference proteome</keyword>
<comment type="caution">
    <text evidence="3">The sequence shown here is derived from an EMBL/GenBank/DDBJ whole genome shotgun (WGS) entry which is preliminary data.</text>
</comment>
<name>A0ABS8YHP8_9BACL</name>